<dbReference type="InterPro" id="IPR013783">
    <property type="entry name" value="Ig-like_fold"/>
</dbReference>
<dbReference type="Gene3D" id="3.90.1580.10">
    <property type="entry name" value="paralog of FGE (formylglycine-generating enzyme)"/>
    <property type="match status" value="1"/>
</dbReference>
<dbReference type="Pfam" id="PF03781">
    <property type="entry name" value="FGE-sulfatase"/>
    <property type="match status" value="1"/>
</dbReference>
<organism evidence="2">
    <name type="scientific">marine sediment metagenome</name>
    <dbReference type="NCBI Taxonomy" id="412755"/>
    <lineage>
        <taxon>unclassified sequences</taxon>
        <taxon>metagenomes</taxon>
        <taxon>ecological metagenomes</taxon>
    </lineage>
</organism>
<name>X0VAD7_9ZZZZ</name>
<protein>
    <recommendedName>
        <fullName evidence="1">Sulfatase-modifying factor enzyme-like domain-containing protein</fullName>
    </recommendedName>
</protein>
<dbReference type="InterPro" id="IPR042095">
    <property type="entry name" value="SUMF_sf"/>
</dbReference>
<feature type="domain" description="Sulfatase-modifying factor enzyme-like" evidence="1">
    <location>
        <begin position="214"/>
        <end position="257"/>
    </location>
</feature>
<gene>
    <name evidence="2" type="ORF">S01H1_55958</name>
</gene>
<dbReference type="InterPro" id="IPR013320">
    <property type="entry name" value="ConA-like_dom_sf"/>
</dbReference>
<feature type="non-terminal residue" evidence="2">
    <location>
        <position position="1"/>
    </location>
</feature>
<dbReference type="PANTHER" id="PTHR23150">
    <property type="entry name" value="SULFATASE MODIFYING FACTOR 1, 2"/>
    <property type="match status" value="1"/>
</dbReference>
<dbReference type="GO" id="GO:0120147">
    <property type="term" value="F:formylglycine-generating oxidase activity"/>
    <property type="evidence" value="ECO:0007669"/>
    <property type="project" value="TreeGrafter"/>
</dbReference>
<dbReference type="InterPro" id="IPR051043">
    <property type="entry name" value="Sulfatase_Mod_Factor_Kinase"/>
</dbReference>
<accession>X0VAD7</accession>
<dbReference type="PANTHER" id="PTHR23150:SF19">
    <property type="entry name" value="FORMYLGLYCINE-GENERATING ENZYME"/>
    <property type="match status" value="1"/>
</dbReference>
<dbReference type="AlphaFoldDB" id="X0VAD7"/>
<proteinExistence type="predicted"/>
<reference evidence="2" key="1">
    <citation type="journal article" date="2014" name="Front. Microbiol.">
        <title>High frequency of phylogenetically diverse reductive dehalogenase-homologous genes in deep subseafloor sedimentary metagenomes.</title>
        <authorList>
            <person name="Kawai M."/>
            <person name="Futagami T."/>
            <person name="Toyoda A."/>
            <person name="Takaki Y."/>
            <person name="Nishi S."/>
            <person name="Hori S."/>
            <person name="Arai W."/>
            <person name="Tsubouchi T."/>
            <person name="Morono Y."/>
            <person name="Uchiyama I."/>
            <person name="Ito T."/>
            <person name="Fujiyama A."/>
            <person name="Inagaki F."/>
            <person name="Takami H."/>
        </authorList>
    </citation>
    <scope>NUCLEOTIDE SEQUENCE</scope>
    <source>
        <strain evidence="2">Expedition CK06-06</strain>
    </source>
</reference>
<dbReference type="SUPFAM" id="SSF56436">
    <property type="entry name" value="C-type lectin-like"/>
    <property type="match status" value="1"/>
</dbReference>
<evidence type="ECO:0000259" key="1">
    <source>
        <dbReference type="Pfam" id="PF03781"/>
    </source>
</evidence>
<dbReference type="InterPro" id="IPR016187">
    <property type="entry name" value="CTDL_fold"/>
</dbReference>
<sequence>INSDGNAAAAGAGAIQVDTWHHVAAVFDESDGAAPMKIYVDGILKGTAAHSARVGDSPRSFGIGCIIRDNSNPPGNSGQFFNGRIDEVRISDKALGPSEFLHTGFAKMASNPSPSDGAINVAPDANLSWTPGPLAVRHDVYLSTDFNDVNDATDPNTLPGRGRWDVNSYNPPNDFDLNKTYYWRIDEVGESTFVKGDVWRFTAAEPYINSLGMEFVYIASGTFTMGSENGDFDEEPVHNVTISQPFYMSAFEVTNAQ</sequence>
<feature type="non-terminal residue" evidence="2">
    <location>
        <position position="257"/>
    </location>
</feature>
<dbReference type="Pfam" id="PF13385">
    <property type="entry name" value="Laminin_G_3"/>
    <property type="match status" value="1"/>
</dbReference>
<dbReference type="Gene3D" id="2.60.40.10">
    <property type="entry name" value="Immunoglobulins"/>
    <property type="match status" value="1"/>
</dbReference>
<dbReference type="Gene3D" id="2.60.120.200">
    <property type="match status" value="1"/>
</dbReference>
<comment type="caution">
    <text evidence="2">The sequence shown here is derived from an EMBL/GenBank/DDBJ whole genome shotgun (WGS) entry which is preliminary data.</text>
</comment>
<dbReference type="InterPro" id="IPR005532">
    <property type="entry name" value="SUMF_dom"/>
</dbReference>
<evidence type="ECO:0000313" key="2">
    <source>
        <dbReference type="EMBL" id="GAG15079.1"/>
    </source>
</evidence>
<dbReference type="SUPFAM" id="SSF49899">
    <property type="entry name" value="Concanavalin A-like lectins/glucanases"/>
    <property type="match status" value="1"/>
</dbReference>
<dbReference type="EMBL" id="BARS01036395">
    <property type="protein sequence ID" value="GAG15079.1"/>
    <property type="molecule type" value="Genomic_DNA"/>
</dbReference>